<evidence type="ECO:0000259" key="4">
    <source>
        <dbReference type="Pfam" id="PF25976"/>
    </source>
</evidence>
<dbReference type="Proteomes" id="UP000316639">
    <property type="component" value="Unassembled WGS sequence"/>
</dbReference>
<sequence length="575" mass="61504">MKRFVIALVAVLLTGCAAIPTNTAPKPIDPSESKVRTANAPQPAKDIDALTLVRNFVDASANPEADFAEAKAYLTEDARKRWETKSPTIIDPSFSTVPTTQAPEEKQQVVLLQGKNLGRLETDSSYVPLTTDLNRAIKVERNNDNQWRISEPPDGVYMTQTRFLDYYKRVTLYFFNPEFSVLVPDSRYVVIPPSTEIPQRVSELLVRGPGGGVRGALFSALGGQAVHAGTKEADDGALEVNLTKLGDLTPQIRKQVVAQVVKSLSGVTSSRIRVLVDGAPILPGDQREWRPSDVQTGEALITPNPNEGGMIVTGGLIRSISDGNPIKGPAGAGEYNAVSAAQSLDGSRLAVVGKTGSGVRLLVGDKEQGLTEVGLPASTLTRPTWLLSTEGREPSNELWTVADGANVARVTRGDNGVWTAGAVNTAELGGFGQISELRLSRDGTRVSMVIGGKLYVAAVVRNSQDASVSIRTPRQLLPAVLGASVQSVDWLSQDFLVVSSSLASNPVTRVYLDGSRFERYNQSNLTVPVTSVTAAVSRQVLAVDHSGLWTASETTDVWRSNPIKPDPGAVVFYPG</sequence>
<proteinExistence type="predicted"/>
<evidence type="ECO:0000313" key="5">
    <source>
        <dbReference type="EMBL" id="TWP43779.1"/>
    </source>
</evidence>
<feature type="chain" id="PRO_5039179938" evidence="2">
    <location>
        <begin position="24"/>
        <end position="575"/>
    </location>
</feature>
<dbReference type="PROSITE" id="PS51257">
    <property type="entry name" value="PROKAR_LIPOPROTEIN"/>
    <property type="match status" value="1"/>
</dbReference>
<name>A0A563EGI6_9PSEU</name>
<evidence type="ECO:0000313" key="6">
    <source>
        <dbReference type="Proteomes" id="UP000316639"/>
    </source>
</evidence>
<feature type="region of interest" description="Disordered" evidence="1">
    <location>
        <begin position="22"/>
        <end position="41"/>
    </location>
</feature>
<dbReference type="AlphaFoldDB" id="A0A563EGI6"/>
<comment type="caution">
    <text evidence="5">The sequence shown here is derived from an EMBL/GenBank/DDBJ whole genome shotgun (WGS) entry which is preliminary data.</text>
</comment>
<evidence type="ECO:0000256" key="1">
    <source>
        <dbReference type="SAM" id="MobiDB-lite"/>
    </source>
</evidence>
<accession>A0A563EGI6</accession>
<protein>
    <submittedName>
        <fullName evidence="5">Uncharacterized protein</fullName>
    </submittedName>
</protein>
<keyword evidence="2" id="KW-0732">Signal</keyword>
<feature type="signal peptide" evidence="2">
    <location>
        <begin position="1"/>
        <end position="23"/>
    </location>
</feature>
<evidence type="ECO:0000256" key="2">
    <source>
        <dbReference type="SAM" id="SignalP"/>
    </source>
</evidence>
<dbReference type="InterPro" id="IPR018910">
    <property type="entry name" value="LpqB_C"/>
</dbReference>
<reference evidence="5 6" key="1">
    <citation type="submission" date="2019-07" db="EMBL/GenBank/DDBJ databases">
        <title>Lentzea xizangensis sp. nov., isolated from Qinghai-Tibetan Plateau Soils.</title>
        <authorList>
            <person name="Huang J."/>
        </authorList>
    </citation>
    <scope>NUCLEOTIDE SEQUENCE [LARGE SCALE GENOMIC DNA]</scope>
    <source>
        <strain evidence="5 6">FXJ1.1311</strain>
    </source>
</reference>
<dbReference type="Pfam" id="PF25976">
    <property type="entry name" value="LpqB_N"/>
    <property type="match status" value="1"/>
</dbReference>
<dbReference type="OrthoDB" id="3226781at2"/>
<organism evidence="5 6">
    <name type="scientific">Lentzea tibetensis</name>
    <dbReference type="NCBI Taxonomy" id="2591470"/>
    <lineage>
        <taxon>Bacteria</taxon>
        <taxon>Bacillati</taxon>
        <taxon>Actinomycetota</taxon>
        <taxon>Actinomycetes</taxon>
        <taxon>Pseudonocardiales</taxon>
        <taxon>Pseudonocardiaceae</taxon>
        <taxon>Lentzea</taxon>
    </lineage>
</organism>
<evidence type="ECO:0000259" key="3">
    <source>
        <dbReference type="Pfam" id="PF10647"/>
    </source>
</evidence>
<dbReference type="InterPro" id="IPR059026">
    <property type="entry name" value="LpqB_N"/>
</dbReference>
<dbReference type="Pfam" id="PF10647">
    <property type="entry name" value="Gmad1"/>
    <property type="match status" value="1"/>
</dbReference>
<dbReference type="RefSeq" id="WP_146361067.1">
    <property type="nucleotide sequence ID" value="NZ_VOBR01000059.1"/>
</dbReference>
<feature type="domain" description="Lipoprotein LpqB C-terminal" evidence="3">
    <location>
        <begin position="314"/>
        <end position="562"/>
    </location>
</feature>
<keyword evidence="6" id="KW-1185">Reference proteome</keyword>
<gene>
    <name evidence="5" type="ORF">FKR81_42100</name>
</gene>
<dbReference type="EMBL" id="VOBR01000059">
    <property type="protein sequence ID" value="TWP43779.1"/>
    <property type="molecule type" value="Genomic_DNA"/>
</dbReference>
<feature type="domain" description="Lipoprotein LpqB N-terminal" evidence="4">
    <location>
        <begin position="42"/>
        <end position="163"/>
    </location>
</feature>